<comment type="caution">
    <text evidence="6">The sequence shown here is derived from an EMBL/GenBank/DDBJ whole genome shotgun (WGS) entry which is preliminary data.</text>
</comment>
<name>A0ABS8G669_9ALTE</name>
<dbReference type="Pfam" id="PF00126">
    <property type="entry name" value="HTH_1"/>
    <property type="match status" value="1"/>
</dbReference>
<reference evidence="6 7" key="1">
    <citation type="submission" date="2021-10" db="EMBL/GenBank/DDBJ databases">
        <title>Draft genome of Aestuariibacter halophilus JC2043.</title>
        <authorList>
            <person name="Emsley S.A."/>
            <person name="Pfannmuller K.M."/>
            <person name="Ushijima B."/>
            <person name="Saw J.H."/>
            <person name="Videau P."/>
        </authorList>
    </citation>
    <scope>NUCLEOTIDE SEQUENCE [LARGE SCALE GENOMIC DNA]</scope>
    <source>
        <strain evidence="6 7">JC2043</strain>
    </source>
</reference>
<dbReference type="Proteomes" id="UP001520878">
    <property type="component" value="Unassembled WGS sequence"/>
</dbReference>
<evidence type="ECO:0000256" key="3">
    <source>
        <dbReference type="ARBA" id="ARBA00023125"/>
    </source>
</evidence>
<evidence type="ECO:0000256" key="2">
    <source>
        <dbReference type="ARBA" id="ARBA00023015"/>
    </source>
</evidence>
<evidence type="ECO:0000259" key="5">
    <source>
        <dbReference type="PROSITE" id="PS50931"/>
    </source>
</evidence>
<protein>
    <submittedName>
        <fullName evidence="6">LysR family transcriptional regulator</fullName>
    </submittedName>
</protein>
<organism evidence="6 7">
    <name type="scientific">Fluctibacter halophilus</name>
    <dbReference type="NCBI Taxonomy" id="226011"/>
    <lineage>
        <taxon>Bacteria</taxon>
        <taxon>Pseudomonadati</taxon>
        <taxon>Pseudomonadota</taxon>
        <taxon>Gammaproteobacteria</taxon>
        <taxon>Alteromonadales</taxon>
        <taxon>Alteromonadaceae</taxon>
        <taxon>Fluctibacter</taxon>
    </lineage>
</organism>
<keyword evidence="3" id="KW-0238">DNA-binding</keyword>
<dbReference type="Gene3D" id="3.40.190.290">
    <property type="match status" value="1"/>
</dbReference>
<dbReference type="RefSeq" id="WP_229158750.1">
    <property type="nucleotide sequence ID" value="NZ_JAJEWP010000001.1"/>
</dbReference>
<dbReference type="SUPFAM" id="SSF46785">
    <property type="entry name" value="Winged helix' DNA-binding domain"/>
    <property type="match status" value="1"/>
</dbReference>
<dbReference type="EMBL" id="JAJEWP010000001">
    <property type="protein sequence ID" value="MCC2616094.1"/>
    <property type="molecule type" value="Genomic_DNA"/>
</dbReference>
<keyword evidence="7" id="KW-1185">Reference proteome</keyword>
<sequence length="293" mass="32050">MHRISIEQWRMFIAVVDCGGFAQAGDALYKTQSTVSHSVRKLEQTIGKGLFEVQGRRAVLTPFGESLLPAARALVSQADSLEHEAISHRQSVNATLSIAIDSLYPRPTLYGALARFKDCYPDINVQVHETVLSRTAELLEDGTVVLGIASAMPKNVITQLITTVDLIAVAAATSPLHSNRRLTLPDLEQECQVVIRDAGLRANMNSGWLGSHRRVTVSNVAELSQALAQGIGFGWLPVWAQQAQPLVEPLPLSQGLIRTVALQLGIQEHMADDERLMLLQKLLLEPTDGHSMR</sequence>
<dbReference type="InterPro" id="IPR005119">
    <property type="entry name" value="LysR_subst-bd"/>
</dbReference>
<comment type="similarity">
    <text evidence="1">Belongs to the LysR transcriptional regulatory family.</text>
</comment>
<accession>A0ABS8G669</accession>
<dbReference type="Pfam" id="PF03466">
    <property type="entry name" value="LysR_substrate"/>
    <property type="match status" value="1"/>
</dbReference>
<keyword evidence="2" id="KW-0805">Transcription regulation</keyword>
<gene>
    <name evidence="6" type="ORF">LJ739_07560</name>
</gene>
<dbReference type="PROSITE" id="PS50931">
    <property type="entry name" value="HTH_LYSR"/>
    <property type="match status" value="1"/>
</dbReference>
<evidence type="ECO:0000313" key="7">
    <source>
        <dbReference type="Proteomes" id="UP001520878"/>
    </source>
</evidence>
<feature type="domain" description="HTH lysR-type" evidence="5">
    <location>
        <begin position="4"/>
        <end position="61"/>
    </location>
</feature>
<dbReference type="InterPro" id="IPR000847">
    <property type="entry name" value="LysR_HTH_N"/>
</dbReference>
<dbReference type="SUPFAM" id="SSF53850">
    <property type="entry name" value="Periplasmic binding protein-like II"/>
    <property type="match status" value="1"/>
</dbReference>
<dbReference type="PANTHER" id="PTHR30126">
    <property type="entry name" value="HTH-TYPE TRANSCRIPTIONAL REGULATOR"/>
    <property type="match status" value="1"/>
</dbReference>
<evidence type="ECO:0000256" key="4">
    <source>
        <dbReference type="ARBA" id="ARBA00023163"/>
    </source>
</evidence>
<proteinExistence type="inferred from homology"/>
<dbReference type="Gene3D" id="1.10.10.10">
    <property type="entry name" value="Winged helix-like DNA-binding domain superfamily/Winged helix DNA-binding domain"/>
    <property type="match status" value="1"/>
</dbReference>
<evidence type="ECO:0000256" key="1">
    <source>
        <dbReference type="ARBA" id="ARBA00009437"/>
    </source>
</evidence>
<dbReference type="InterPro" id="IPR036388">
    <property type="entry name" value="WH-like_DNA-bd_sf"/>
</dbReference>
<dbReference type="PANTHER" id="PTHR30126:SF88">
    <property type="entry name" value="TRANSCRIPTIONAL REGULATOR-RELATED"/>
    <property type="match status" value="1"/>
</dbReference>
<dbReference type="InterPro" id="IPR036390">
    <property type="entry name" value="WH_DNA-bd_sf"/>
</dbReference>
<keyword evidence="4" id="KW-0804">Transcription</keyword>
<evidence type="ECO:0000313" key="6">
    <source>
        <dbReference type="EMBL" id="MCC2616094.1"/>
    </source>
</evidence>